<organism evidence="1 2">
    <name type="scientific">Dermatophagoides pteronyssinus</name>
    <name type="common">European house dust mite</name>
    <dbReference type="NCBI Taxonomy" id="6956"/>
    <lineage>
        <taxon>Eukaryota</taxon>
        <taxon>Metazoa</taxon>
        <taxon>Ecdysozoa</taxon>
        <taxon>Arthropoda</taxon>
        <taxon>Chelicerata</taxon>
        <taxon>Arachnida</taxon>
        <taxon>Acari</taxon>
        <taxon>Acariformes</taxon>
        <taxon>Sarcoptiformes</taxon>
        <taxon>Astigmata</taxon>
        <taxon>Psoroptidia</taxon>
        <taxon>Analgoidea</taxon>
        <taxon>Pyroglyphidae</taxon>
        <taxon>Dermatophagoidinae</taxon>
        <taxon>Dermatophagoides</taxon>
    </lineage>
</organism>
<comment type="caution">
    <text evidence="1">The sequence shown here is derived from an EMBL/GenBank/DDBJ whole genome shotgun (WGS) entry which is preliminary data.</text>
</comment>
<protein>
    <submittedName>
        <fullName evidence="1">Uncharacterized protein</fullName>
    </submittedName>
</protein>
<reference evidence="1 2" key="2">
    <citation type="journal article" date="2022" name="Mol. Biol. Evol.">
        <title>Comparative Genomics Reveals Insights into the Divergent Evolution of Astigmatic Mites and Household Pest Adaptations.</title>
        <authorList>
            <person name="Xiong Q."/>
            <person name="Wan A.T."/>
            <person name="Liu X."/>
            <person name="Fung C.S."/>
            <person name="Xiao X."/>
            <person name="Malainual N."/>
            <person name="Hou J."/>
            <person name="Wang L."/>
            <person name="Wang M."/>
            <person name="Yang K.Y."/>
            <person name="Cui Y."/>
            <person name="Leung E.L."/>
            <person name="Nong W."/>
            <person name="Shin S.K."/>
            <person name="Au S.W."/>
            <person name="Jeong K.Y."/>
            <person name="Chew F.T."/>
            <person name="Hui J.H."/>
            <person name="Leung T.F."/>
            <person name="Tungtrongchitr A."/>
            <person name="Zhong N."/>
            <person name="Liu Z."/>
            <person name="Tsui S.K."/>
        </authorList>
    </citation>
    <scope>NUCLEOTIDE SEQUENCE [LARGE SCALE GENOMIC DNA]</scope>
    <source>
        <strain evidence="1">Derp</strain>
    </source>
</reference>
<accession>A0ABQ8JDU8</accession>
<evidence type="ECO:0000313" key="1">
    <source>
        <dbReference type="EMBL" id="KAH9420779.1"/>
    </source>
</evidence>
<sequence>MTVGISPDYIHLPNIQIEFHSKATTYGNTIMGYQIYNIFVINVNHSLPCQNSLKNPYGLLRLP</sequence>
<name>A0ABQ8JDU8_DERPT</name>
<evidence type="ECO:0000313" key="2">
    <source>
        <dbReference type="Proteomes" id="UP000887458"/>
    </source>
</evidence>
<dbReference type="Proteomes" id="UP000887458">
    <property type="component" value="Unassembled WGS sequence"/>
</dbReference>
<reference evidence="1 2" key="1">
    <citation type="journal article" date="2018" name="J. Allergy Clin. Immunol.">
        <title>High-quality assembly of Dermatophagoides pteronyssinus genome and transcriptome reveals a wide range of novel allergens.</title>
        <authorList>
            <person name="Liu X.Y."/>
            <person name="Yang K.Y."/>
            <person name="Wang M.Q."/>
            <person name="Kwok J.S."/>
            <person name="Zeng X."/>
            <person name="Yang Z."/>
            <person name="Xiao X.J."/>
            <person name="Lau C.P."/>
            <person name="Li Y."/>
            <person name="Huang Z.M."/>
            <person name="Ba J.G."/>
            <person name="Yim A.K."/>
            <person name="Ouyang C.Y."/>
            <person name="Ngai S.M."/>
            <person name="Chan T.F."/>
            <person name="Leung E.L."/>
            <person name="Liu L."/>
            <person name="Liu Z.G."/>
            <person name="Tsui S.K."/>
        </authorList>
    </citation>
    <scope>NUCLEOTIDE SEQUENCE [LARGE SCALE GENOMIC DNA]</scope>
    <source>
        <strain evidence="1">Derp</strain>
    </source>
</reference>
<dbReference type="EMBL" id="NJHN03000047">
    <property type="protein sequence ID" value="KAH9420779.1"/>
    <property type="molecule type" value="Genomic_DNA"/>
</dbReference>
<gene>
    <name evidence="1" type="ORF">DERP_001210</name>
</gene>
<proteinExistence type="predicted"/>
<keyword evidence="2" id="KW-1185">Reference proteome</keyword>